<evidence type="ECO:0000313" key="2">
    <source>
        <dbReference type="Proteomes" id="UP001209540"/>
    </source>
</evidence>
<dbReference type="Proteomes" id="UP001209540">
    <property type="component" value="Unassembled WGS sequence"/>
</dbReference>
<keyword evidence="2" id="KW-1185">Reference proteome</keyword>
<organism evidence="1 2">
    <name type="scientific">Phascolomyces articulosus</name>
    <dbReference type="NCBI Taxonomy" id="60185"/>
    <lineage>
        <taxon>Eukaryota</taxon>
        <taxon>Fungi</taxon>
        <taxon>Fungi incertae sedis</taxon>
        <taxon>Mucoromycota</taxon>
        <taxon>Mucoromycotina</taxon>
        <taxon>Mucoromycetes</taxon>
        <taxon>Mucorales</taxon>
        <taxon>Lichtheimiaceae</taxon>
        <taxon>Phascolomyces</taxon>
    </lineage>
</organism>
<comment type="caution">
    <text evidence="1">The sequence shown here is derived from an EMBL/GenBank/DDBJ whole genome shotgun (WGS) entry which is preliminary data.</text>
</comment>
<dbReference type="InterPro" id="IPR032675">
    <property type="entry name" value="LRR_dom_sf"/>
</dbReference>
<proteinExistence type="predicted"/>
<gene>
    <name evidence="1" type="ORF">BDA99DRAFT_607045</name>
</gene>
<evidence type="ECO:0000313" key="1">
    <source>
        <dbReference type="EMBL" id="KAI9255107.1"/>
    </source>
</evidence>
<dbReference type="EMBL" id="JAIXMP010000023">
    <property type="protein sequence ID" value="KAI9255107.1"/>
    <property type="molecule type" value="Genomic_DNA"/>
</dbReference>
<reference evidence="1" key="2">
    <citation type="submission" date="2023-02" db="EMBL/GenBank/DDBJ databases">
        <authorList>
            <consortium name="DOE Joint Genome Institute"/>
            <person name="Mondo S.J."/>
            <person name="Chang Y."/>
            <person name="Wang Y."/>
            <person name="Ahrendt S."/>
            <person name="Andreopoulos W."/>
            <person name="Barry K."/>
            <person name="Beard J."/>
            <person name="Benny G.L."/>
            <person name="Blankenship S."/>
            <person name="Bonito G."/>
            <person name="Cuomo C."/>
            <person name="Desiro A."/>
            <person name="Gervers K.A."/>
            <person name="Hundley H."/>
            <person name="Kuo A."/>
            <person name="LaButti K."/>
            <person name="Lang B.F."/>
            <person name="Lipzen A."/>
            <person name="O'Donnell K."/>
            <person name="Pangilinan J."/>
            <person name="Reynolds N."/>
            <person name="Sandor L."/>
            <person name="Smith M.W."/>
            <person name="Tsang A."/>
            <person name="Grigoriev I.V."/>
            <person name="Stajich J.E."/>
            <person name="Spatafora J.W."/>
        </authorList>
    </citation>
    <scope>NUCLEOTIDE SEQUENCE</scope>
    <source>
        <strain evidence="1">RSA 2281</strain>
    </source>
</reference>
<reference evidence="1" key="1">
    <citation type="journal article" date="2022" name="IScience">
        <title>Evolution of zygomycete secretomes and the origins of terrestrial fungal ecologies.</title>
        <authorList>
            <person name="Chang Y."/>
            <person name="Wang Y."/>
            <person name="Mondo S."/>
            <person name="Ahrendt S."/>
            <person name="Andreopoulos W."/>
            <person name="Barry K."/>
            <person name="Beard J."/>
            <person name="Benny G.L."/>
            <person name="Blankenship S."/>
            <person name="Bonito G."/>
            <person name="Cuomo C."/>
            <person name="Desiro A."/>
            <person name="Gervers K.A."/>
            <person name="Hundley H."/>
            <person name="Kuo A."/>
            <person name="LaButti K."/>
            <person name="Lang B.F."/>
            <person name="Lipzen A."/>
            <person name="O'Donnell K."/>
            <person name="Pangilinan J."/>
            <person name="Reynolds N."/>
            <person name="Sandor L."/>
            <person name="Smith M.E."/>
            <person name="Tsang A."/>
            <person name="Grigoriev I.V."/>
            <person name="Stajich J.E."/>
            <person name="Spatafora J.W."/>
        </authorList>
    </citation>
    <scope>NUCLEOTIDE SEQUENCE</scope>
    <source>
        <strain evidence="1">RSA 2281</strain>
    </source>
</reference>
<protein>
    <submittedName>
        <fullName evidence="1">Uncharacterized protein</fullName>
    </submittedName>
</protein>
<dbReference type="Gene3D" id="3.80.10.10">
    <property type="entry name" value="Ribonuclease Inhibitor"/>
    <property type="match status" value="2"/>
</dbReference>
<name>A0AAD5PBF6_9FUNG</name>
<dbReference type="AlphaFoldDB" id="A0AAD5PBF6"/>
<sequence>MISMLPRTTQITCLTVSKLWQTHILKCETVWQNISIDNSNHDTRLLDIFQDIAPYTIYLTLDTDKDEALAKLFWYMQRKCFKKIQLLKITDCASKTLQRNIITATIAFRKTKHTLTTLDISVGNTLGEVTITQVLQLFPAITKLVFSTELSMQSTFEPFSINAGVHPLIDLELNGKSITGNHIEPILQQCLKLQRLVLHGADESTVLNTLVRNNNMLSDLEILLLNPIGGYPPVPLLQDLTTNQWNLHGLRILHTSNGGNPIPILDLMPIIYQNRKTLENLFPHTTEIGPTQLQRLHATYSDFKLWNITHITLWLGNIDTQEFWLRYIQNSTTLIHLELAGVPDIQLLVDTLLSIPSISSLGISHVSDTSIRSGLIQLFDRQIQLTKKSRPSWKSIMLRYCDAVDDEILTKLENITTLQEIWIAKLVNISYSTFSQFMNGLSNRLTKVVLEKMDFVDENMMISLGNIETLFSVKLIKLERVTDQGIQSLVIRKATTISKLTELIVDACPSITQECIIYVKKK</sequence>
<dbReference type="SUPFAM" id="SSF52047">
    <property type="entry name" value="RNI-like"/>
    <property type="match status" value="1"/>
</dbReference>
<feature type="non-terminal residue" evidence="1">
    <location>
        <position position="1"/>
    </location>
</feature>
<accession>A0AAD5PBF6</accession>